<organism evidence="2 3">
    <name type="scientific">Nelumbo nucifera</name>
    <name type="common">Sacred lotus</name>
    <dbReference type="NCBI Taxonomy" id="4432"/>
    <lineage>
        <taxon>Eukaryota</taxon>
        <taxon>Viridiplantae</taxon>
        <taxon>Streptophyta</taxon>
        <taxon>Embryophyta</taxon>
        <taxon>Tracheophyta</taxon>
        <taxon>Spermatophyta</taxon>
        <taxon>Magnoliopsida</taxon>
        <taxon>Proteales</taxon>
        <taxon>Nelumbonaceae</taxon>
        <taxon>Nelumbo</taxon>
    </lineage>
</organism>
<evidence type="ECO:0000256" key="1">
    <source>
        <dbReference type="SAM" id="MobiDB-lite"/>
    </source>
</evidence>
<dbReference type="AlphaFoldDB" id="A0A822YIK9"/>
<protein>
    <submittedName>
        <fullName evidence="2">Uncharacterized protein</fullName>
    </submittedName>
</protein>
<accession>A0A822YIK9</accession>
<dbReference type="EMBL" id="DUZY01000002">
    <property type="protein sequence ID" value="DAD29248.1"/>
    <property type="molecule type" value="Genomic_DNA"/>
</dbReference>
<evidence type="ECO:0000313" key="2">
    <source>
        <dbReference type="EMBL" id="DAD29248.1"/>
    </source>
</evidence>
<dbReference type="Proteomes" id="UP000607653">
    <property type="component" value="Unassembled WGS sequence"/>
</dbReference>
<gene>
    <name evidence="2" type="ORF">HUJ06_030716</name>
</gene>
<reference evidence="2 3" key="1">
    <citation type="journal article" date="2020" name="Mol. Biol. Evol.">
        <title>Distinct Expression and Methylation Patterns for Genes with Different Fates following a Single Whole-Genome Duplication in Flowering Plants.</title>
        <authorList>
            <person name="Shi T."/>
            <person name="Rahmani R.S."/>
            <person name="Gugger P.F."/>
            <person name="Wang M."/>
            <person name="Li H."/>
            <person name="Zhang Y."/>
            <person name="Li Z."/>
            <person name="Wang Q."/>
            <person name="Van de Peer Y."/>
            <person name="Marchal K."/>
            <person name="Chen J."/>
        </authorList>
    </citation>
    <scope>NUCLEOTIDE SEQUENCE [LARGE SCALE GENOMIC DNA]</scope>
    <source>
        <tissue evidence="2">Leaf</tissue>
    </source>
</reference>
<comment type="caution">
    <text evidence="2">The sequence shown here is derived from an EMBL/GenBank/DDBJ whole genome shotgun (WGS) entry which is preliminary data.</text>
</comment>
<evidence type="ECO:0000313" key="3">
    <source>
        <dbReference type="Proteomes" id="UP000607653"/>
    </source>
</evidence>
<keyword evidence="3" id="KW-1185">Reference proteome</keyword>
<name>A0A822YIK9_NELNU</name>
<feature type="region of interest" description="Disordered" evidence="1">
    <location>
        <begin position="62"/>
        <end position="100"/>
    </location>
</feature>
<proteinExistence type="predicted"/>
<sequence length="135" mass="15275">MMIAMNDCDRTWICFNRIEKLPPPLFTVVSRKEDCEVSFLGKKIEEEGEEYICVERESEREIRDGTGRSTATGRYSGGDKTEGGRKWGKREKGKRCEGGVGERQAIRKKLGGVSTTLLQFGFERKGTMNNGCWVV</sequence>